<protein>
    <recommendedName>
        <fullName evidence="9 10">Poly-beta-1,6-N-acetyl-D-glucosamine synthase</fullName>
        <shortName evidence="10">Poly-beta-1,6-GlcNAc synthase</shortName>
        <ecNumber evidence="10">2.4.1.-</ecNumber>
    </recommendedName>
</protein>
<dbReference type="GO" id="GO:0005886">
    <property type="term" value="C:plasma membrane"/>
    <property type="evidence" value="ECO:0007669"/>
    <property type="project" value="UniProtKB-SubCell"/>
</dbReference>
<dbReference type="EC" id="2.4.1.-" evidence="10"/>
<keyword evidence="4 10" id="KW-0328">Glycosyltransferase</keyword>
<sequence length="427" mass="48676">MNTLHALSEALPPLLFGFVFYYPFFMAYVWMAGGLSHAWVFERQRDVEIDPLQVLASQPLVTVVVPCFNEAPHLREVIEQLMRTRYPNFEVIAVNDGSTDGTGELLDAMTQEYSRLRVIHNASNQGKAVGLNTACQLARGEYILGIDGDALVDANAIAWMLNPMLESERIGAVTGNPRIRTRTTLLGRMQVGEFSSIIGLIKRSQQLVGTLFTVSGVIAMFRRRAVIDVGFWSPDVLTEDIDMSWKLQLGGWQLRFEPRALCWILMPETLRGLWKQRLRWAVGGIQTMLRYTPRILRPRQWRMWLVYAEYMVSVVWAYAMALVLVIGFLRPFLPAASAWHSALLPHWQGTLLAMTCILQMLLSLWIDRRYDRDLLRYFAGTIWYPIAFWTITMAATVIALPKALMRRRGKRAVWTSPDRGVSDAPPP</sequence>
<dbReference type="GO" id="GO:0043708">
    <property type="term" value="P:cell adhesion involved in biofilm formation"/>
    <property type="evidence" value="ECO:0007669"/>
    <property type="project" value="InterPro"/>
</dbReference>
<evidence type="ECO:0000256" key="7">
    <source>
        <dbReference type="ARBA" id="ARBA00022989"/>
    </source>
</evidence>
<evidence type="ECO:0000313" key="11">
    <source>
        <dbReference type="EMBL" id="KLN53988.1"/>
    </source>
</evidence>
<reference evidence="11 12" key="1">
    <citation type="submission" date="2015-03" db="EMBL/GenBank/DDBJ databases">
        <title>Genome sequence of Variovorax paradoxus TBEA6.</title>
        <authorList>
            <person name="Poehlein A."/>
            <person name="Schuldes J."/>
            <person name="Wuebbeler J.H."/>
            <person name="Hiessl S."/>
            <person name="Steinbuechel A."/>
            <person name="Daniel R."/>
        </authorList>
    </citation>
    <scope>NUCLEOTIDE SEQUENCE [LARGE SCALE GENOMIC DNA]</scope>
    <source>
        <strain evidence="11 12">TBEA6</strain>
    </source>
</reference>
<evidence type="ECO:0000256" key="10">
    <source>
        <dbReference type="RuleBase" id="RU364028"/>
    </source>
</evidence>
<keyword evidence="3 10" id="KW-1003">Cell membrane</keyword>
<accession>A0A0H2LUT2</accession>
<dbReference type="AlphaFoldDB" id="A0A0H2LUT2"/>
<feature type="transmembrane region" description="Helical" evidence="10">
    <location>
        <begin position="304"/>
        <end position="329"/>
    </location>
</feature>
<keyword evidence="6 10" id="KW-0812">Transmembrane</keyword>
<comment type="caution">
    <text evidence="11">The sequence shown here is derived from an EMBL/GenBank/DDBJ whole genome shotgun (WGS) entry which is preliminary data.</text>
</comment>
<gene>
    <name evidence="11" type="primary">pgaC1</name>
    <name evidence="11" type="ORF">VPARA_49260</name>
</gene>
<feature type="transmembrane region" description="Helical" evidence="10">
    <location>
        <begin position="378"/>
        <end position="400"/>
    </location>
</feature>
<comment type="similarity">
    <text evidence="2 10">Belongs to the glycosyltransferase 2 family.</text>
</comment>
<feature type="transmembrane region" description="Helical" evidence="10">
    <location>
        <begin position="349"/>
        <end position="366"/>
    </location>
</feature>
<evidence type="ECO:0000256" key="6">
    <source>
        <dbReference type="ARBA" id="ARBA00022692"/>
    </source>
</evidence>
<keyword evidence="12" id="KW-1185">Reference proteome</keyword>
<comment type="subcellular location">
    <subcellularLocation>
        <location evidence="1 10">Cell membrane</location>
        <topology evidence="1 10">Multi-pass membrane protein</topology>
    </subcellularLocation>
</comment>
<evidence type="ECO:0000256" key="8">
    <source>
        <dbReference type="ARBA" id="ARBA00023136"/>
    </source>
</evidence>
<evidence type="ECO:0000256" key="2">
    <source>
        <dbReference type="ARBA" id="ARBA00006739"/>
    </source>
</evidence>
<evidence type="ECO:0000256" key="1">
    <source>
        <dbReference type="ARBA" id="ARBA00004651"/>
    </source>
</evidence>
<dbReference type="InterPro" id="IPR029044">
    <property type="entry name" value="Nucleotide-diphossugar_trans"/>
</dbReference>
<dbReference type="EMBL" id="JZWI01000028">
    <property type="protein sequence ID" value="KLN53988.1"/>
    <property type="molecule type" value="Genomic_DNA"/>
</dbReference>
<dbReference type="PANTHER" id="PTHR43630">
    <property type="entry name" value="POLY-BETA-1,6-N-ACETYL-D-GLUCOSAMINE SYNTHASE"/>
    <property type="match status" value="1"/>
</dbReference>
<evidence type="ECO:0000256" key="9">
    <source>
        <dbReference type="NCBIfam" id="TIGR03937"/>
    </source>
</evidence>
<dbReference type="GO" id="GO:0008375">
    <property type="term" value="F:acetylglucosaminyltransferase activity"/>
    <property type="evidence" value="ECO:0007669"/>
    <property type="project" value="UniProtKB-UniRule"/>
</dbReference>
<evidence type="ECO:0000256" key="4">
    <source>
        <dbReference type="ARBA" id="ARBA00022676"/>
    </source>
</evidence>
<organism evidence="11 12">
    <name type="scientific">Variovorax paradoxus</name>
    <dbReference type="NCBI Taxonomy" id="34073"/>
    <lineage>
        <taxon>Bacteria</taxon>
        <taxon>Pseudomonadati</taxon>
        <taxon>Pseudomonadota</taxon>
        <taxon>Betaproteobacteria</taxon>
        <taxon>Burkholderiales</taxon>
        <taxon>Comamonadaceae</taxon>
        <taxon>Variovorax</taxon>
    </lineage>
</organism>
<dbReference type="Pfam" id="PF13641">
    <property type="entry name" value="Glyco_tranf_2_3"/>
    <property type="match status" value="1"/>
</dbReference>
<evidence type="ECO:0000256" key="5">
    <source>
        <dbReference type="ARBA" id="ARBA00022679"/>
    </source>
</evidence>
<dbReference type="SUPFAM" id="SSF53448">
    <property type="entry name" value="Nucleotide-diphospho-sugar transferases"/>
    <property type="match status" value="1"/>
</dbReference>
<dbReference type="RefSeq" id="WP_047786392.1">
    <property type="nucleotide sequence ID" value="NZ_JZWI01000028.1"/>
</dbReference>
<feature type="transmembrane region" description="Helical" evidence="10">
    <location>
        <begin position="20"/>
        <end position="41"/>
    </location>
</feature>
<dbReference type="Gene3D" id="3.90.550.10">
    <property type="entry name" value="Spore Coat Polysaccharide Biosynthesis Protein SpsA, Chain A"/>
    <property type="match status" value="1"/>
</dbReference>
<name>A0A0H2LUT2_VARPD</name>
<dbReference type="InterPro" id="IPR023853">
    <property type="entry name" value="PGA_PgaC/IcaA"/>
</dbReference>
<keyword evidence="5 10" id="KW-0808">Transferase</keyword>
<dbReference type="Proteomes" id="UP000035170">
    <property type="component" value="Unassembled WGS sequence"/>
</dbReference>
<dbReference type="CDD" id="cd06423">
    <property type="entry name" value="CESA_like"/>
    <property type="match status" value="1"/>
</dbReference>
<dbReference type="NCBIfam" id="TIGR03937">
    <property type="entry name" value="PgaC_IcaA"/>
    <property type="match status" value="1"/>
</dbReference>
<evidence type="ECO:0000256" key="3">
    <source>
        <dbReference type="ARBA" id="ARBA00022475"/>
    </source>
</evidence>
<dbReference type="PANTHER" id="PTHR43630:SF1">
    <property type="entry name" value="POLY-BETA-1,6-N-ACETYL-D-GLUCOSAMINE SYNTHASE"/>
    <property type="match status" value="1"/>
</dbReference>
<evidence type="ECO:0000313" key="12">
    <source>
        <dbReference type="Proteomes" id="UP000035170"/>
    </source>
</evidence>
<keyword evidence="8 10" id="KW-0472">Membrane</keyword>
<dbReference type="PATRIC" id="fig|34073.19.peg.5042"/>
<keyword evidence="7 10" id="KW-1133">Transmembrane helix</keyword>
<proteinExistence type="inferred from homology"/>